<evidence type="ECO:0000313" key="3">
    <source>
        <dbReference type="Proteomes" id="UP000295703"/>
    </source>
</evidence>
<evidence type="ECO:0000313" key="2">
    <source>
        <dbReference type="EMBL" id="TDZ73444.1"/>
    </source>
</evidence>
<dbReference type="EMBL" id="RYZW01000006">
    <property type="protein sequence ID" value="TDZ73444.1"/>
    <property type="molecule type" value="Genomic_DNA"/>
</dbReference>
<accession>A0A4R8RTN7</accession>
<keyword evidence="3" id="KW-1185">Reference proteome</keyword>
<feature type="compositionally biased region" description="Basic and acidic residues" evidence="1">
    <location>
        <begin position="230"/>
        <end position="239"/>
    </location>
</feature>
<dbReference type="Proteomes" id="UP000295703">
    <property type="component" value="Unassembled WGS sequence"/>
</dbReference>
<organism evidence="2 3">
    <name type="scientific">Colletotrichum trifolii</name>
    <dbReference type="NCBI Taxonomy" id="5466"/>
    <lineage>
        <taxon>Eukaryota</taxon>
        <taxon>Fungi</taxon>
        <taxon>Dikarya</taxon>
        <taxon>Ascomycota</taxon>
        <taxon>Pezizomycotina</taxon>
        <taxon>Sordariomycetes</taxon>
        <taxon>Hypocreomycetidae</taxon>
        <taxon>Glomerellales</taxon>
        <taxon>Glomerellaceae</taxon>
        <taxon>Colletotrichum</taxon>
        <taxon>Colletotrichum orbiculare species complex</taxon>
    </lineage>
</organism>
<gene>
    <name evidence="2" type="ORF">CTRI78_v001172</name>
</gene>
<feature type="region of interest" description="Disordered" evidence="1">
    <location>
        <begin position="229"/>
        <end position="248"/>
    </location>
</feature>
<evidence type="ECO:0000256" key="1">
    <source>
        <dbReference type="SAM" id="MobiDB-lite"/>
    </source>
</evidence>
<reference evidence="2 3" key="1">
    <citation type="submission" date="2018-12" db="EMBL/GenBank/DDBJ databases">
        <title>Genome sequence and assembly of Colletotrichum trifolii.</title>
        <authorList>
            <person name="Gan P."/>
            <person name="Shirasu K."/>
        </authorList>
    </citation>
    <scope>NUCLEOTIDE SEQUENCE [LARGE SCALE GENOMIC DNA]</scope>
    <source>
        <strain evidence="2 3">543-2</strain>
    </source>
</reference>
<proteinExistence type="predicted"/>
<sequence>MTKSIVQRPRRRLVQFLFLASSSAATTIISVGDTSLSLSNFQLLTQLSLPLGCLLAYNNPIQGCESTDFGTTGIACSTTCKLGLKRMQDNIQDACQAIQVETNTILGQALIGNLINLDRAATAQHYRPASRTTSASTSTFADISATGITASGITTTGTGTGPAAAAAPTTTSSQHAESCTASAAHFCTSAAAEPASSHPPSEYSYTNTFSTSTSAATTAAAATSLTGTDNNHHLYDHQCDAASPKHTR</sequence>
<comment type="caution">
    <text evidence="2">The sequence shown here is derived from an EMBL/GenBank/DDBJ whole genome shotgun (WGS) entry which is preliminary data.</text>
</comment>
<name>A0A4R8RTN7_COLTR</name>
<dbReference type="AlphaFoldDB" id="A0A4R8RTN7"/>
<protein>
    <submittedName>
        <fullName evidence="2">Uncharacterized protein</fullName>
    </submittedName>
</protein>